<dbReference type="GeneID" id="75833721"/>
<dbReference type="PROSITE" id="PS50237">
    <property type="entry name" value="HECT"/>
    <property type="match status" value="1"/>
</dbReference>
<reference evidence="13" key="2">
    <citation type="submission" date="2022-07" db="EMBL/GenBank/DDBJ databases">
        <authorList>
            <person name="Goncalves M.F.M."/>
            <person name="Hilario S."/>
            <person name="Van De Peer Y."/>
            <person name="Esteves A.C."/>
            <person name="Alves A."/>
        </authorList>
    </citation>
    <scope>NUCLEOTIDE SEQUENCE</scope>
    <source>
        <strain evidence="13">MUM 19.33</strain>
    </source>
</reference>
<accession>A0A9Q0BD29</accession>
<dbReference type="InterPro" id="IPR000569">
    <property type="entry name" value="HECT_dom"/>
</dbReference>
<dbReference type="SMART" id="SM00119">
    <property type="entry name" value="HECTc"/>
    <property type="match status" value="1"/>
</dbReference>
<evidence type="ECO:0000256" key="11">
    <source>
        <dbReference type="SAM" id="Phobius"/>
    </source>
</evidence>
<dbReference type="PANTHER" id="PTHR45700">
    <property type="entry name" value="UBIQUITIN-PROTEIN LIGASE E3C"/>
    <property type="match status" value="1"/>
</dbReference>
<keyword evidence="5 11" id="KW-0812">Transmembrane</keyword>
<evidence type="ECO:0000256" key="5">
    <source>
        <dbReference type="ARBA" id="ARBA00022692"/>
    </source>
</evidence>
<evidence type="ECO:0000313" key="13">
    <source>
        <dbReference type="EMBL" id="KAI6780396.1"/>
    </source>
</evidence>
<keyword evidence="6 9" id="KW-0833">Ubl conjugation pathway</keyword>
<comment type="subcellular location">
    <subcellularLocation>
        <location evidence="2">Membrane</location>
    </subcellularLocation>
</comment>
<dbReference type="Pfam" id="PF00083">
    <property type="entry name" value="Sugar_tr"/>
    <property type="match status" value="1"/>
</dbReference>
<keyword evidence="14" id="KW-1185">Reference proteome</keyword>
<evidence type="ECO:0000256" key="10">
    <source>
        <dbReference type="SAM" id="MobiDB-lite"/>
    </source>
</evidence>
<organism evidence="13 14">
    <name type="scientific">Emericellopsis cladophorae</name>
    <dbReference type="NCBI Taxonomy" id="2686198"/>
    <lineage>
        <taxon>Eukaryota</taxon>
        <taxon>Fungi</taxon>
        <taxon>Dikarya</taxon>
        <taxon>Ascomycota</taxon>
        <taxon>Pezizomycotina</taxon>
        <taxon>Sordariomycetes</taxon>
        <taxon>Hypocreomycetidae</taxon>
        <taxon>Hypocreales</taxon>
        <taxon>Bionectriaceae</taxon>
        <taxon>Emericellopsis</taxon>
    </lineage>
</organism>
<keyword evidence="7 11" id="KW-1133">Transmembrane helix</keyword>
<dbReference type="GO" id="GO:0000209">
    <property type="term" value="P:protein polyubiquitination"/>
    <property type="evidence" value="ECO:0007669"/>
    <property type="project" value="InterPro"/>
</dbReference>
<evidence type="ECO:0000259" key="12">
    <source>
        <dbReference type="PROSITE" id="PS50237"/>
    </source>
</evidence>
<proteinExistence type="predicted"/>
<keyword evidence="8 11" id="KW-0472">Membrane</keyword>
<evidence type="ECO:0000256" key="4">
    <source>
        <dbReference type="ARBA" id="ARBA00022679"/>
    </source>
</evidence>
<protein>
    <recommendedName>
        <fullName evidence="3">HECT-type E3 ubiquitin transferase</fullName>
        <ecNumber evidence="3">2.3.2.26</ecNumber>
    </recommendedName>
</protein>
<dbReference type="InterPro" id="IPR036259">
    <property type="entry name" value="MFS_trans_sf"/>
</dbReference>
<feature type="compositionally biased region" description="Polar residues" evidence="10">
    <location>
        <begin position="204"/>
        <end position="216"/>
    </location>
</feature>
<evidence type="ECO:0000256" key="3">
    <source>
        <dbReference type="ARBA" id="ARBA00012485"/>
    </source>
</evidence>
<dbReference type="Gene3D" id="1.20.1250.20">
    <property type="entry name" value="MFS general substrate transporter like domains"/>
    <property type="match status" value="1"/>
</dbReference>
<gene>
    <name evidence="13" type="ORF">J7T54_007245</name>
</gene>
<dbReference type="GO" id="GO:0061630">
    <property type="term" value="F:ubiquitin protein ligase activity"/>
    <property type="evidence" value="ECO:0007669"/>
    <property type="project" value="UniProtKB-EC"/>
</dbReference>
<dbReference type="OrthoDB" id="8068875at2759"/>
<evidence type="ECO:0000256" key="2">
    <source>
        <dbReference type="ARBA" id="ARBA00004370"/>
    </source>
</evidence>
<dbReference type="CDD" id="cd00078">
    <property type="entry name" value="HECTc"/>
    <property type="match status" value="1"/>
</dbReference>
<comment type="caution">
    <text evidence="13">The sequence shown here is derived from an EMBL/GenBank/DDBJ whole genome shotgun (WGS) entry which is preliminary data.</text>
</comment>
<feature type="transmembrane region" description="Helical" evidence="11">
    <location>
        <begin position="25"/>
        <end position="49"/>
    </location>
</feature>
<evidence type="ECO:0000256" key="6">
    <source>
        <dbReference type="ARBA" id="ARBA00022786"/>
    </source>
</evidence>
<evidence type="ECO:0000256" key="1">
    <source>
        <dbReference type="ARBA" id="ARBA00000885"/>
    </source>
</evidence>
<dbReference type="GO" id="GO:0022857">
    <property type="term" value="F:transmembrane transporter activity"/>
    <property type="evidence" value="ECO:0007669"/>
    <property type="project" value="InterPro"/>
</dbReference>
<dbReference type="Gene3D" id="3.90.1750.10">
    <property type="entry name" value="Hect, E3 ligase catalytic domains"/>
    <property type="match status" value="1"/>
</dbReference>
<dbReference type="SUPFAM" id="SSF56204">
    <property type="entry name" value="Hect, E3 ligase catalytic domain"/>
    <property type="match status" value="1"/>
</dbReference>
<evidence type="ECO:0000256" key="7">
    <source>
        <dbReference type="ARBA" id="ARBA00022989"/>
    </source>
</evidence>
<evidence type="ECO:0000313" key="14">
    <source>
        <dbReference type="Proteomes" id="UP001055219"/>
    </source>
</evidence>
<feature type="domain" description="HECT" evidence="12">
    <location>
        <begin position="631"/>
        <end position="952"/>
    </location>
</feature>
<feature type="region of interest" description="Disordered" evidence="10">
    <location>
        <begin position="267"/>
        <end position="305"/>
    </location>
</feature>
<feature type="transmembrane region" description="Helical" evidence="11">
    <location>
        <begin position="61"/>
        <end position="85"/>
    </location>
</feature>
<dbReference type="GO" id="GO:0016020">
    <property type="term" value="C:membrane"/>
    <property type="evidence" value="ECO:0007669"/>
    <property type="project" value="UniProtKB-SubCell"/>
</dbReference>
<dbReference type="Pfam" id="PF00632">
    <property type="entry name" value="HECT"/>
    <property type="match status" value="1"/>
</dbReference>
<dbReference type="Proteomes" id="UP001055219">
    <property type="component" value="Unassembled WGS sequence"/>
</dbReference>
<comment type="catalytic activity">
    <reaction evidence="1">
        <text>S-ubiquitinyl-[E2 ubiquitin-conjugating enzyme]-L-cysteine + [acceptor protein]-L-lysine = [E2 ubiquitin-conjugating enzyme]-L-cysteine + N(6)-ubiquitinyl-[acceptor protein]-L-lysine.</text>
        <dbReference type="EC" id="2.3.2.26"/>
    </reaction>
</comment>
<evidence type="ECO:0000256" key="8">
    <source>
        <dbReference type="ARBA" id="ARBA00023136"/>
    </source>
</evidence>
<feature type="region of interest" description="Disordered" evidence="10">
    <location>
        <begin position="193"/>
        <end position="238"/>
    </location>
</feature>
<sequence length="952" mass="107381">MTMSIFVVGRLGIQGGQISNIISKVIISFAIIEMVAFSFAWGPLGWTIASEMAVGRNRNKICAIAVAGFWITAWVTVFTLPYLYYSTNLGPKTGFVYTGLCFITWAIKPAHMENLTSCLKNHEYPKYKLLDEVRRIWFYTTTPISAVCYIAEISCTKEPCGVPENGGIGKADLNAATAGKEHNEYVPKYEFNETPTLRPKPVSKVSTSGDSSTLPTPSRGHARAFPGGTLETNATSGTSKVSPIFNIVQEYLEQCFSSFDNVSHSFRTRPRCSPHTERATVLEKATQPTSRKQSPAEARPGNRTVRNIDPKLLLLGDVAKNGTWWLGGQDLDVPSKTGADKDRKEIASLPPKRSPHLHWEELDEWYSLVVNPMERWPSICAEVCSRPDWQYPKQRALEQAERDAASAQVALRKSFMKTVEMFLKRPGGRITDAEELRALLILLENPLLDCEDETGAIRPGQSNAAFHEELRLSQKASKARSQGAAYIDDWQVKSAARILALFFEANNSGSGHFAGDASLSKSGTSRGRFLPMSDFYVSLADSIDLIADFREFEKKGAKFAFCQYPFLLSIWAKTQILEHDVQRQMRDSVRDAFFDSIMRRRAINQFLQITVRRECLVDDSLKAIGETLGGASEDAKKALRITFKGEEGIDGGGLRKEWFLLLVREVFSPDLGLFIYDEDSQYCYFNPFSFESSDQFYLVGAIMGLAIYNSTILDVPLPPFTFRKLLGSSLSNPINWTRHAARCTLEDLSQYRPSLARGLRQLLEYEGDVEATFCWSFVIDVQRREFVDLYVRYLLDMSVHRQFEPFKRGFYNVCSGNAFGLFRPDEVELLVRGSDEAPDIARLRGVAEYDNWEYRNPDALVDQVNWFWDVFGEASPKDQRKLLLFITGSDRLPAAGASMIPLKLSCLGDDSERFPIARTCFNMLAIWRYSTKEKLRTKLWTAVYESEGFGLR</sequence>
<dbReference type="AlphaFoldDB" id="A0A9Q0BD29"/>
<feature type="active site" description="Glycyl thioester intermediate" evidence="9">
    <location>
        <position position="920"/>
    </location>
</feature>
<dbReference type="InterPro" id="IPR044611">
    <property type="entry name" value="E3A/B/C-like"/>
</dbReference>
<keyword evidence="4" id="KW-0808">Transferase</keyword>
<dbReference type="EC" id="2.3.2.26" evidence="3"/>
<reference evidence="13" key="1">
    <citation type="journal article" date="2021" name="J Fungi (Basel)">
        <title>Genomic and Metabolomic Analyses of the Marine Fungus Emericellopsis cladophorae: Insights into Saltwater Adaptability Mechanisms and Its Biosynthetic Potential.</title>
        <authorList>
            <person name="Goncalves M.F.M."/>
            <person name="Hilario S."/>
            <person name="Van de Peer Y."/>
            <person name="Esteves A.C."/>
            <person name="Alves A."/>
        </authorList>
    </citation>
    <scope>NUCLEOTIDE SEQUENCE</scope>
    <source>
        <strain evidence="13">MUM 19.33</strain>
    </source>
</reference>
<dbReference type="InterPro" id="IPR005828">
    <property type="entry name" value="MFS_sugar_transport-like"/>
</dbReference>
<evidence type="ECO:0000256" key="9">
    <source>
        <dbReference type="PROSITE-ProRule" id="PRU00104"/>
    </source>
</evidence>
<dbReference type="Gene3D" id="3.30.2410.10">
    <property type="entry name" value="Hect, E3 ligase catalytic domain"/>
    <property type="match status" value="1"/>
</dbReference>
<dbReference type="Gene3D" id="3.30.2160.10">
    <property type="entry name" value="Hect, E3 ligase catalytic domain"/>
    <property type="match status" value="1"/>
</dbReference>
<dbReference type="InterPro" id="IPR035983">
    <property type="entry name" value="Hect_E3_ubiquitin_ligase"/>
</dbReference>
<name>A0A9Q0BD29_9HYPO</name>
<dbReference type="PANTHER" id="PTHR45700:SF9">
    <property type="entry name" value="HECT-TYPE E3 UBIQUITIN TRANSFERASE"/>
    <property type="match status" value="1"/>
</dbReference>
<dbReference type="EMBL" id="JAGIXG020000033">
    <property type="protein sequence ID" value="KAI6780396.1"/>
    <property type="molecule type" value="Genomic_DNA"/>
</dbReference>
<dbReference type="RefSeq" id="XP_051361252.1">
    <property type="nucleotide sequence ID" value="XM_051507530.1"/>
</dbReference>